<accession>A0AAN6ZSM4</accession>
<protein>
    <submittedName>
        <fullName evidence="1">Uncharacterized protein</fullName>
    </submittedName>
</protein>
<name>A0AAN6ZSM4_9PEZI</name>
<evidence type="ECO:0000313" key="2">
    <source>
        <dbReference type="Proteomes" id="UP001302745"/>
    </source>
</evidence>
<evidence type="ECO:0000313" key="1">
    <source>
        <dbReference type="EMBL" id="KAK4148733.1"/>
    </source>
</evidence>
<sequence>MRNPLPKLGRFFARLRKQTAAKPTPDTVPPALIPAPAPVSVLVPNAPVNTAVETTIVRVAPTAALEALPAELRCQVLAHLSELGLADLTALVRASPVFYQQYLLDRKALLGRGLKTTLGNVLVDAYAVQTSGSLYELHLDYQEAWESPHQVQPETIKLLMDEYVALRSATPVALLEDSCTEEDLVGMAAFYRCLAQPLSVKCATLFLEKLDTSLGVGNLSGTESTRLLRALYRYQFYCNLFGEGRRGHRNVVDFNWQEQLAAFFCVFRPWGIEEIHCIYILLRNTYDHVFETIRCDFDRDDPGSWDLEDNYVLGMVREGTASRGLKPFYKILTTNDHQLLVERMKKYLALPGVFIETTLDGVTQHLRRELRPMEGDRLEARGARLPFSGDAEDAPPLAWVIAWRATYSNTYGKSLPDSLKEWGYVFWDNKRLIKSKGVDVVLGEREIFS</sequence>
<reference evidence="1" key="2">
    <citation type="submission" date="2023-05" db="EMBL/GenBank/DDBJ databases">
        <authorList>
            <consortium name="Lawrence Berkeley National Laboratory"/>
            <person name="Steindorff A."/>
            <person name="Hensen N."/>
            <person name="Bonometti L."/>
            <person name="Westerberg I."/>
            <person name="Brannstrom I.O."/>
            <person name="Guillou S."/>
            <person name="Cros-Aarteil S."/>
            <person name="Calhoun S."/>
            <person name="Haridas S."/>
            <person name="Kuo A."/>
            <person name="Mondo S."/>
            <person name="Pangilinan J."/>
            <person name="Riley R."/>
            <person name="Labutti K."/>
            <person name="Andreopoulos B."/>
            <person name="Lipzen A."/>
            <person name="Chen C."/>
            <person name="Yanf M."/>
            <person name="Daum C."/>
            <person name="Ng V."/>
            <person name="Clum A."/>
            <person name="Ohm R."/>
            <person name="Martin F."/>
            <person name="Silar P."/>
            <person name="Natvig D."/>
            <person name="Lalanne C."/>
            <person name="Gautier V."/>
            <person name="Ament-Velasquez S.L."/>
            <person name="Kruys A."/>
            <person name="Hutchinson M.I."/>
            <person name="Powell A.J."/>
            <person name="Barry K."/>
            <person name="Miller A.N."/>
            <person name="Grigoriev I.V."/>
            <person name="Debuchy R."/>
            <person name="Gladieux P."/>
            <person name="Thoren M.H."/>
            <person name="Johannesson H."/>
        </authorList>
    </citation>
    <scope>NUCLEOTIDE SEQUENCE</scope>
    <source>
        <strain evidence="1">CBS 538.74</strain>
    </source>
</reference>
<keyword evidence="2" id="KW-1185">Reference proteome</keyword>
<gene>
    <name evidence="1" type="ORF">C8A00DRAFT_38682</name>
</gene>
<dbReference type="EMBL" id="MU857271">
    <property type="protein sequence ID" value="KAK4148733.1"/>
    <property type="molecule type" value="Genomic_DNA"/>
</dbReference>
<comment type="caution">
    <text evidence="1">The sequence shown here is derived from an EMBL/GenBank/DDBJ whole genome shotgun (WGS) entry which is preliminary data.</text>
</comment>
<reference evidence="1" key="1">
    <citation type="journal article" date="2023" name="Mol. Phylogenet. Evol.">
        <title>Genome-scale phylogeny and comparative genomics of the fungal order Sordariales.</title>
        <authorList>
            <person name="Hensen N."/>
            <person name="Bonometti L."/>
            <person name="Westerberg I."/>
            <person name="Brannstrom I.O."/>
            <person name="Guillou S."/>
            <person name="Cros-Aarteil S."/>
            <person name="Calhoun S."/>
            <person name="Haridas S."/>
            <person name="Kuo A."/>
            <person name="Mondo S."/>
            <person name="Pangilinan J."/>
            <person name="Riley R."/>
            <person name="LaButti K."/>
            <person name="Andreopoulos B."/>
            <person name="Lipzen A."/>
            <person name="Chen C."/>
            <person name="Yan M."/>
            <person name="Daum C."/>
            <person name="Ng V."/>
            <person name="Clum A."/>
            <person name="Steindorff A."/>
            <person name="Ohm R.A."/>
            <person name="Martin F."/>
            <person name="Silar P."/>
            <person name="Natvig D.O."/>
            <person name="Lalanne C."/>
            <person name="Gautier V."/>
            <person name="Ament-Velasquez S.L."/>
            <person name="Kruys A."/>
            <person name="Hutchinson M.I."/>
            <person name="Powell A.J."/>
            <person name="Barry K."/>
            <person name="Miller A.N."/>
            <person name="Grigoriev I.V."/>
            <person name="Debuchy R."/>
            <person name="Gladieux P."/>
            <person name="Hiltunen Thoren M."/>
            <person name="Johannesson H."/>
        </authorList>
    </citation>
    <scope>NUCLEOTIDE SEQUENCE</scope>
    <source>
        <strain evidence="1">CBS 538.74</strain>
    </source>
</reference>
<dbReference type="Proteomes" id="UP001302745">
    <property type="component" value="Unassembled WGS sequence"/>
</dbReference>
<organism evidence="1 2">
    <name type="scientific">Chaetomidium leptoderma</name>
    <dbReference type="NCBI Taxonomy" id="669021"/>
    <lineage>
        <taxon>Eukaryota</taxon>
        <taxon>Fungi</taxon>
        <taxon>Dikarya</taxon>
        <taxon>Ascomycota</taxon>
        <taxon>Pezizomycotina</taxon>
        <taxon>Sordariomycetes</taxon>
        <taxon>Sordariomycetidae</taxon>
        <taxon>Sordariales</taxon>
        <taxon>Chaetomiaceae</taxon>
        <taxon>Chaetomidium</taxon>
    </lineage>
</organism>
<dbReference type="AlphaFoldDB" id="A0AAN6ZSM4"/>
<proteinExistence type="predicted"/>